<dbReference type="Pfam" id="PF11832">
    <property type="entry name" value="DUF3352"/>
    <property type="match status" value="1"/>
</dbReference>
<dbReference type="OrthoDB" id="451203at2"/>
<dbReference type="InterPro" id="IPR021787">
    <property type="entry name" value="DUF3352"/>
</dbReference>
<protein>
    <recommendedName>
        <fullName evidence="4">DUF3352 domain-containing protein</fullName>
    </recommendedName>
</protein>
<evidence type="ECO:0000256" key="1">
    <source>
        <dbReference type="SAM" id="MobiDB-lite"/>
    </source>
</evidence>
<dbReference type="Proteomes" id="UP000000268">
    <property type="component" value="Chromosome"/>
</dbReference>
<keyword evidence="3" id="KW-1185">Reference proteome</keyword>
<dbReference type="KEGG" id="amr:AM1_2421"/>
<sequence length="561" mass="62002">MSERPTRPTRPNRSKLAKRKPKKAQSRTLLLTLGGAALLVVGGTLAFFLLRGSDDKAGPLPLGAKVVPRDVMLSVTLNTEGGKWQQVAQFGTTNTRKTLQDQLQQLEKDVLEPNGLSYKANIQPWAANQLTMALLPPTVDSVEEQSQQATIWVVPIRDQGQFEKVFQNKLTSANSTDTRTYKATQVYEFKADDGNRYGFATLDNRWLVFTAADAPINAVIDTYKGKPALADVPRYQEALKEIENDAAIAKVYINVPIAAAQMSRVPLSPASQERIQSVQGIGSTLMVVKDGIQFKAISWLKPDAKDTLEAKNEAKDIAKHLPDDTLLMTSGGNFQQVWRDYAQGNLAKLVFPLNPKAWNDDLSKRTGIDFNNQFVNWMDGEFSSAIIPAQTDDKKGVGIVFLAKAKDRTTANQAFRDLDNAMRDRFDFLVSESKVGNKTVTNWKVPPGLPIASHGWLDNDVAFFTLGAPIANRLLPAPKKNLTQAASFQGATTSDLDPNNGHFYIDMPRMLGLLDTNPLLPKLTPDTTKFMKGIETIGVTTAINNEWSTRYDIHVKLKKES</sequence>
<gene>
    <name evidence="2" type="ordered locus">AM1_2421</name>
</gene>
<feature type="region of interest" description="Disordered" evidence="1">
    <location>
        <begin position="1"/>
        <end position="23"/>
    </location>
</feature>
<dbReference type="RefSeq" id="WP_012162895.1">
    <property type="nucleotide sequence ID" value="NC_009925.1"/>
</dbReference>
<accession>B0C382</accession>
<evidence type="ECO:0008006" key="4">
    <source>
        <dbReference type="Google" id="ProtNLM"/>
    </source>
</evidence>
<reference evidence="2 3" key="1">
    <citation type="journal article" date="2008" name="Proc. Natl. Acad. Sci. U.S.A.">
        <title>Niche adaptation and genome expansion in the chlorophyll d-producing cyanobacterium Acaryochloris marina.</title>
        <authorList>
            <person name="Swingley W.D."/>
            <person name="Chen M."/>
            <person name="Cheung P.C."/>
            <person name="Conrad A.L."/>
            <person name="Dejesa L.C."/>
            <person name="Hao J."/>
            <person name="Honchak B.M."/>
            <person name="Karbach L.E."/>
            <person name="Kurdoglu A."/>
            <person name="Lahiri S."/>
            <person name="Mastrian S.D."/>
            <person name="Miyashita H."/>
            <person name="Page L."/>
            <person name="Ramakrishna P."/>
            <person name="Satoh S."/>
            <person name="Sattley W.M."/>
            <person name="Shimada Y."/>
            <person name="Taylor H.L."/>
            <person name="Tomo T."/>
            <person name="Tsuchiya T."/>
            <person name="Wang Z.T."/>
            <person name="Raymond J."/>
            <person name="Mimuro M."/>
            <person name="Blankenship R.E."/>
            <person name="Touchman J.W."/>
        </authorList>
    </citation>
    <scope>NUCLEOTIDE SEQUENCE [LARGE SCALE GENOMIC DNA]</scope>
    <source>
        <strain evidence="3">MBIC 11017</strain>
    </source>
</reference>
<dbReference type="STRING" id="329726.AM1_2421"/>
<dbReference type="EMBL" id="CP000828">
    <property type="protein sequence ID" value="ABW27429.1"/>
    <property type="molecule type" value="Genomic_DNA"/>
</dbReference>
<feature type="compositionally biased region" description="Basic residues" evidence="1">
    <location>
        <begin position="10"/>
        <end position="23"/>
    </location>
</feature>
<proteinExistence type="predicted"/>
<evidence type="ECO:0000313" key="2">
    <source>
        <dbReference type="EMBL" id="ABW27429.1"/>
    </source>
</evidence>
<name>B0C382_ACAM1</name>
<dbReference type="HOGENOM" id="CLU_029185_0_0_3"/>
<dbReference type="AlphaFoldDB" id="B0C382"/>
<evidence type="ECO:0000313" key="3">
    <source>
        <dbReference type="Proteomes" id="UP000000268"/>
    </source>
</evidence>
<dbReference type="eggNOG" id="COG3827">
    <property type="taxonomic scope" value="Bacteria"/>
</dbReference>
<organism evidence="2 3">
    <name type="scientific">Acaryochloris marina (strain MBIC 11017)</name>
    <dbReference type="NCBI Taxonomy" id="329726"/>
    <lineage>
        <taxon>Bacteria</taxon>
        <taxon>Bacillati</taxon>
        <taxon>Cyanobacteriota</taxon>
        <taxon>Cyanophyceae</taxon>
        <taxon>Acaryochloridales</taxon>
        <taxon>Acaryochloridaceae</taxon>
        <taxon>Acaryochloris</taxon>
    </lineage>
</organism>